<reference evidence="2 3" key="1">
    <citation type="journal article" date="2016" name="Nat. Commun.">
        <title>Thousands of microbial genomes shed light on interconnected biogeochemical processes in an aquifer system.</title>
        <authorList>
            <person name="Anantharaman K."/>
            <person name="Brown C.T."/>
            <person name="Hug L.A."/>
            <person name="Sharon I."/>
            <person name="Castelle C.J."/>
            <person name="Probst A.J."/>
            <person name="Thomas B.C."/>
            <person name="Singh A."/>
            <person name="Wilkins M.J."/>
            <person name="Karaoz U."/>
            <person name="Brodie E.L."/>
            <person name="Williams K.H."/>
            <person name="Hubbard S.S."/>
            <person name="Banfield J.F."/>
        </authorList>
    </citation>
    <scope>NUCLEOTIDE SEQUENCE [LARGE SCALE GENOMIC DNA]</scope>
</reference>
<dbReference type="Pfam" id="PF09656">
    <property type="entry name" value="PGPGW"/>
    <property type="match status" value="1"/>
</dbReference>
<organism evidence="2 3">
    <name type="scientific">Candidatus Uhrbacteria bacterium RIFCSPHIGHO2_02_FULL_57_19</name>
    <dbReference type="NCBI Taxonomy" id="1802391"/>
    <lineage>
        <taxon>Bacteria</taxon>
        <taxon>Candidatus Uhriibacteriota</taxon>
    </lineage>
</organism>
<evidence type="ECO:0000313" key="3">
    <source>
        <dbReference type="Proteomes" id="UP000176303"/>
    </source>
</evidence>
<dbReference type="EMBL" id="MGDZ01000027">
    <property type="protein sequence ID" value="OGL73581.1"/>
    <property type="molecule type" value="Genomic_DNA"/>
</dbReference>
<evidence type="ECO:0000313" key="2">
    <source>
        <dbReference type="EMBL" id="OGL73581.1"/>
    </source>
</evidence>
<name>A0A1F7U5S6_9BACT</name>
<evidence type="ECO:0008006" key="4">
    <source>
        <dbReference type="Google" id="ProtNLM"/>
    </source>
</evidence>
<gene>
    <name evidence="2" type="ORF">A3D72_03405</name>
</gene>
<keyword evidence="1" id="KW-1133">Transmembrane helix</keyword>
<dbReference type="InterPro" id="IPR019099">
    <property type="entry name" value="Uncharacterised_PGPGW_TM"/>
</dbReference>
<proteinExistence type="predicted"/>
<sequence>MRGKDLIIRRFYQALGVLLVLLGIVSLALPVLPGLLMIVFGIGVISPSFRERAFEIGSRAFQRIPAVRRFHRRQIVRLVLIIIGSVLAGAALTVAVILGLR</sequence>
<accession>A0A1F7U5S6</accession>
<feature type="transmembrane region" description="Helical" evidence="1">
    <location>
        <begin position="75"/>
        <end position="100"/>
    </location>
</feature>
<keyword evidence="1" id="KW-0812">Transmembrane</keyword>
<evidence type="ECO:0000256" key="1">
    <source>
        <dbReference type="SAM" id="Phobius"/>
    </source>
</evidence>
<dbReference type="Proteomes" id="UP000176303">
    <property type="component" value="Unassembled WGS sequence"/>
</dbReference>
<dbReference type="AlphaFoldDB" id="A0A1F7U5S6"/>
<dbReference type="STRING" id="1802391.A3D72_03405"/>
<protein>
    <recommendedName>
        <fullName evidence="4">DUF454 domain-containing protein</fullName>
    </recommendedName>
</protein>
<comment type="caution">
    <text evidence="2">The sequence shown here is derived from an EMBL/GenBank/DDBJ whole genome shotgun (WGS) entry which is preliminary data.</text>
</comment>
<keyword evidence="1" id="KW-0472">Membrane</keyword>